<protein>
    <submittedName>
        <fullName evidence="5">Uncharacterized protein</fullName>
    </submittedName>
</protein>
<keyword evidence="6" id="KW-1185">Reference proteome</keyword>
<dbReference type="InterPro" id="IPR019734">
    <property type="entry name" value="TPR_rpt"/>
</dbReference>
<reference evidence="5 6" key="1">
    <citation type="submission" date="2024-01" db="EMBL/GenBank/DDBJ databases">
        <title>The complete chloroplast genome sequence of Lithospermum erythrorhizon: insights into the phylogenetic relationship among Boraginaceae species and the maternal lineages of purple gromwells.</title>
        <authorList>
            <person name="Okada T."/>
            <person name="Watanabe K."/>
        </authorList>
    </citation>
    <scope>NUCLEOTIDE SEQUENCE [LARGE SCALE GENOMIC DNA]</scope>
</reference>
<dbReference type="PANTHER" id="PTHR16193">
    <property type="entry name" value="TETRATRICOPEPTIDE REPEAT PROTEIN 27"/>
    <property type="match status" value="1"/>
</dbReference>
<feature type="region of interest" description="Disordered" evidence="4">
    <location>
        <begin position="327"/>
        <end position="353"/>
    </location>
</feature>
<dbReference type="Pfam" id="PF13432">
    <property type="entry name" value="TPR_16"/>
    <property type="match status" value="1"/>
</dbReference>
<dbReference type="EMBL" id="BAABME010002241">
    <property type="protein sequence ID" value="GAA0153732.1"/>
    <property type="molecule type" value="Genomic_DNA"/>
</dbReference>
<evidence type="ECO:0000313" key="5">
    <source>
        <dbReference type="EMBL" id="GAA0153732.1"/>
    </source>
</evidence>
<name>A0AAV3PUW4_LITER</name>
<dbReference type="InterPro" id="IPR011990">
    <property type="entry name" value="TPR-like_helical_dom_sf"/>
</dbReference>
<gene>
    <name evidence="5" type="ORF">LIER_11901</name>
</gene>
<proteinExistence type="predicted"/>
<feature type="compositionally biased region" description="Low complexity" evidence="4">
    <location>
        <begin position="336"/>
        <end position="346"/>
    </location>
</feature>
<evidence type="ECO:0000256" key="4">
    <source>
        <dbReference type="SAM" id="MobiDB-lite"/>
    </source>
</evidence>
<evidence type="ECO:0000256" key="3">
    <source>
        <dbReference type="PROSITE-ProRule" id="PRU00339"/>
    </source>
</evidence>
<dbReference type="PANTHER" id="PTHR16193:SF0">
    <property type="entry name" value="TETRATRICOPEPTIDE REPEAT PROTEIN 27"/>
    <property type="match status" value="1"/>
</dbReference>
<dbReference type="InterPro" id="IPR044244">
    <property type="entry name" value="TTC27/Emw1"/>
</dbReference>
<evidence type="ECO:0000256" key="1">
    <source>
        <dbReference type="ARBA" id="ARBA00022737"/>
    </source>
</evidence>
<keyword evidence="2 3" id="KW-0802">TPR repeat</keyword>
<evidence type="ECO:0000313" key="6">
    <source>
        <dbReference type="Proteomes" id="UP001454036"/>
    </source>
</evidence>
<sequence>MEALRAIELRLLRLSLPPPLHKHHTPSPWHQLHPLIASLESGNYRDALASPAARAVFGSLNDSAESANVFYGELLPQCVKSFLLNDDVDVVEKCYRGLIVVAIAVASLLAFAQSNIIGPFMKFQAMPLLEVTFGKEDKDVNCNWAEWEGWAQRELMAAGSDLSAKFSHLQYIVLAKVLLISIRDLSTEENLFPNDELRSMSWWIVRLILIQQKLLDDRSSSLFDLLQVFMRESLDHFDSSEKLTNYFGSDLSGEDALSIVSMLHLEAGILDLTYGRIDSFRHHWKLAAVSSSVDIYISGALGFRTVHQVEPKAQLLLVAGGKNNVTDMKPGPELKSGNSQGNNGSSFQHPNETREASDVLMAPRFVEDDNITENSSKGDRSSTVASVQFNYLQQVVIVAQCLSIEKSARNDELQMWKMAPYIEAIDSQQSSLFIIKYMCDILRIRWESTRSRTKQRSLLMMEKLVEGLYEASPPVAQRIYCSFGVDVLTIPALRKEYGDLLVSCGLLGEAVKVYEDLELWDNLIYCYRLLEKKAAAVELIRKRLSEHPRDPRLWCSLGDVTIDDACYTKALEVSDNRSARAQRSLARSAYNRGDYETSKNLWERAMALNSLYPDGWFALGAAALKGRDTDKALDGFTRAVQLDPDNGEAWNNVACLYVLFLPLL</sequence>
<dbReference type="SMART" id="SM00028">
    <property type="entry name" value="TPR"/>
    <property type="match status" value="3"/>
</dbReference>
<organism evidence="5 6">
    <name type="scientific">Lithospermum erythrorhizon</name>
    <name type="common">Purple gromwell</name>
    <name type="synonym">Lithospermum officinale var. erythrorhizon</name>
    <dbReference type="NCBI Taxonomy" id="34254"/>
    <lineage>
        <taxon>Eukaryota</taxon>
        <taxon>Viridiplantae</taxon>
        <taxon>Streptophyta</taxon>
        <taxon>Embryophyta</taxon>
        <taxon>Tracheophyta</taxon>
        <taxon>Spermatophyta</taxon>
        <taxon>Magnoliopsida</taxon>
        <taxon>eudicotyledons</taxon>
        <taxon>Gunneridae</taxon>
        <taxon>Pentapetalae</taxon>
        <taxon>asterids</taxon>
        <taxon>lamiids</taxon>
        <taxon>Boraginales</taxon>
        <taxon>Boraginaceae</taxon>
        <taxon>Boraginoideae</taxon>
        <taxon>Lithospermeae</taxon>
        <taxon>Lithospermum</taxon>
    </lineage>
</organism>
<dbReference type="PROSITE" id="PS50005">
    <property type="entry name" value="TPR"/>
    <property type="match status" value="1"/>
</dbReference>
<keyword evidence="1" id="KW-0677">Repeat</keyword>
<feature type="repeat" description="TPR" evidence="3">
    <location>
        <begin position="613"/>
        <end position="646"/>
    </location>
</feature>
<dbReference type="AlphaFoldDB" id="A0AAV3PUW4"/>
<comment type="caution">
    <text evidence="5">The sequence shown here is derived from an EMBL/GenBank/DDBJ whole genome shotgun (WGS) entry which is preliminary data.</text>
</comment>
<dbReference type="Proteomes" id="UP001454036">
    <property type="component" value="Unassembled WGS sequence"/>
</dbReference>
<dbReference type="Gene3D" id="1.25.40.10">
    <property type="entry name" value="Tetratricopeptide repeat domain"/>
    <property type="match status" value="1"/>
</dbReference>
<accession>A0AAV3PUW4</accession>
<evidence type="ECO:0000256" key="2">
    <source>
        <dbReference type="ARBA" id="ARBA00022803"/>
    </source>
</evidence>
<dbReference type="SUPFAM" id="SSF48452">
    <property type="entry name" value="TPR-like"/>
    <property type="match status" value="1"/>
</dbReference>